<dbReference type="OrthoDB" id="10053709at2759"/>
<feature type="transmembrane region" description="Helical" evidence="8">
    <location>
        <begin position="189"/>
        <end position="213"/>
    </location>
</feature>
<dbReference type="GO" id="GO:0060070">
    <property type="term" value="P:canonical Wnt signaling pathway"/>
    <property type="evidence" value="ECO:0007669"/>
    <property type="project" value="TreeGrafter"/>
</dbReference>
<feature type="transmembrane region" description="Helical" evidence="8">
    <location>
        <begin position="141"/>
        <end position="169"/>
    </location>
</feature>
<dbReference type="SMART" id="SM01330">
    <property type="entry name" value="Frizzled"/>
    <property type="match status" value="1"/>
</dbReference>
<feature type="transmembrane region" description="Helical" evidence="8">
    <location>
        <begin position="233"/>
        <end position="256"/>
    </location>
</feature>
<reference evidence="10" key="1">
    <citation type="submission" date="2020-11" db="EMBL/GenBank/DDBJ databases">
        <authorList>
            <person name="Tran Van P."/>
        </authorList>
    </citation>
    <scope>NUCLEOTIDE SEQUENCE</scope>
</reference>
<feature type="domain" description="G-protein coupled receptors family 2 profile 2" evidence="9">
    <location>
        <begin position="1"/>
        <end position="263"/>
    </location>
</feature>
<dbReference type="InterPro" id="IPR000539">
    <property type="entry name" value="Frizzled/Smoothened_7TM"/>
</dbReference>
<dbReference type="Gene3D" id="1.20.1070.10">
    <property type="entry name" value="Rhodopsin 7-helix transmembrane proteins"/>
    <property type="match status" value="1"/>
</dbReference>
<comment type="similarity">
    <text evidence="2">Belongs to the G-protein coupled receptor Fz/Smo family.</text>
</comment>
<evidence type="ECO:0000259" key="9">
    <source>
        <dbReference type="PROSITE" id="PS50261"/>
    </source>
</evidence>
<evidence type="ECO:0000313" key="11">
    <source>
        <dbReference type="Proteomes" id="UP000759131"/>
    </source>
</evidence>
<evidence type="ECO:0000313" key="10">
    <source>
        <dbReference type="EMBL" id="CAD7648413.1"/>
    </source>
</evidence>
<dbReference type="PROSITE" id="PS50261">
    <property type="entry name" value="G_PROTEIN_RECEP_F2_4"/>
    <property type="match status" value="1"/>
</dbReference>
<keyword evidence="3" id="KW-0217">Developmental protein</keyword>
<protein>
    <recommendedName>
        <fullName evidence="9">G-protein coupled receptors family 2 profile 2 domain-containing protein</fullName>
    </recommendedName>
</protein>
<feature type="transmembrane region" description="Helical" evidence="8">
    <location>
        <begin position="51"/>
        <end position="82"/>
    </location>
</feature>
<dbReference type="PRINTS" id="PR00489">
    <property type="entry name" value="FRIZZLED"/>
</dbReference>
<evidence type="ECO:0000256" key="7">
    <source>
        <dbReference type="ARBA" id="ARBA00023170"/>
    </source>
</evidence>
<gene>
    <name evidence="10" type="ORF">OSB1V03_LOCUS21923</name>
</gene>
<evidence type="ECO:0000256" key="8">
    <source>
        <dbReference type="SAM" id="Phobius"/>
    </source>
</evidence>
<dbReference type="EMBL" id="CAJPIZ010043351">
    <property type="protein sequence ID" value="CAG2121977.1"/>
    <property type="molecule type" value="Genomic_DNA"/>
</dbReference>
<sequence>MERFRYPERSIIFLSGCYLMVSIGYIIRSYIGHDPIACDGLLIRYQRTGPAPVVCVLVFLLIYFFGMASSVWWVILTITWFLSAGLKWSNEGIAGYSQYFHLVAWFIPTIKSVIILGIGAIDGDPFTGVCFVGNQDLNNLMTFVIIPFCTYIVVGLFFLITGFVSLFRIRKLLKERVKADKLEKLMIRIGLFSFLYIVPGVVVVGCYLYEYYFRDIWQRQHNCRCDNTPETPYYSLFLLKYIMCLIVGITSGFWIWSTKTIDSWARFYARLCCGTSSASTRSGASQLIIGGSQLAIS</sequence>
<feature type="transmembrane region" description="Helical" evidence="8">
    <location>
        <begin position="102"/>
        <end position="121"/>
    </location>
</feature>
<dbReference type="InterPro" id="IPR017981">
    <property type="entry name" value="GPCR_2-like_7TM"/>
</dbReference>
<evidence type="ECO:0000256" key="6">
    <source>
        <dbReference type="ARBA" id="ARBA00023136"/>
    </source>
</evidence>
<dbReference type="GO" id="GO:0035567">
    <property type="term" value="P:non-canonical Wnt signaling pathway"/>
    <property type="evidence" value="ECO:0007669"/>
    <property type="project" value="TreeGrafter"/>
</dbReference>
<keyword evidence="7" id="KW-0675">Receptor</keyword>
<dbReference type="GO" id="GO:0005886">
    <property type="term" value="C:plasma membrane"/>
    <property type="evidence" value="ECO:0007669"/>
    <property type="project" value="TreeGrafter"/>
</dbReference>
<evidence type="ECO:0000256" key="1">
    <source>
        <dbReference type="ARBA" id="ARBA00004141"/>
    </source>
</evidence>
<keyword evidence="5 8" id="KW-1133">Transmembrane helix</keyword>
<evidence type="ECO:0000256" key="2">
    <source>
        <dbReference type="ARBA" id="ARBA00008077"/>
    </source>
</evidence>
<dbReference type="InterPro" id="IPR015526">
    <property type="entry name" value="Frizzled/SFRP"/>
</dbReference>
<organism evidence="10">
    <name type="scientific">Medioppia subpectinata</name>
    <dbReference type="NCBI Taxonomy" id="1979941"/>
    <lineage>
        <taxon>Eukaryota</taxon>
        <taxon>Metazoa</taxon>
        <taxon>Ecdysozoa</taxon>
        <taxon>Arthropoda</taxon>
        <taxon>Chelicerata</taxon>
        <taxon>Arachnida</taxon>
        <taxon>Acari</taxon>
        <taxon>Acariformes</taxon>
        <taxon>Sarcoptiformes</taxon>
        <taxon>Oribatida</taxon>
        <taxon>Brachypylina</taxon>
        <taxon>Oppioidea</taxon>
        <taxon>Oppiidae</taxon>
        <taxon>Medioppia</taxon>
    </lineage>
</organism>
<keyword evidence="6 8" id="KW-0472">Membrane</keyword>
<evidence type="ECO:0000256" key="5">
    <source>
        <dbReference type="ARBA" id="ARBA00022989"/>
    </source>
</evidence>
<name>A0A7R9LUX1_9ACAR</name>
<dbReference type="PANTHER" id="PTHR11309">
    <property type="entry name" value="FRIZZLED"/>
    <property type="match status" value="1"/>
</dbReference>
<feature type="transmembrane region" description="Helical" evidence="8">
    <location>
        <begin position="12"/>
        <end position="31"/>
    </location>
</feature>
<dbReference type="Proteomes" id="UP000759131">
    <property type="component" value="Unassembled WGS sequence"/>
</dbReference>
<keyword evidence="4 8" id="KW-0812">Transmembrane</keyword>
<dbReference type="GO" id="GO:0017147">
    <property type="term" value="F:Wnt-protein binding"/>
    <property type="evidence" value="ECO:0007669"/>
    <property type="project" value="TreeGrafter"/>
</dbReference>
<dbReference type="GO" id="GO:0042813">
    <property type="term" value="F:Wnt receptor activity"/>
    <property type="evidence" value="ECO:0007669"/>
    <property type="project" value="TreeGrafter"/>
</dbReference>
<evidence type="ECO:0000256" key="4">
    <source>
        <dbReference type="ARBA" id="ARBA00022692"/>
    </source>
</evidence>
<dbReference type="PANTHER" id="PTHR11309:SF126">
    <property type="entry name" value="FRIZZLED-2"/>
    <property type="match status" value="1"/>
</dbReference>
<accession>A0A7R9LUX1</accession>
<evidence type="ECO:0000256" key="3">
    <source>
        <dbReference type="ARBA" id="ARBA00022473"/>
    </source>
</evidence>
<feature type="non-terminal residue" evidence="10">
    <location>
        <position position="297"/>
    </location>
</feature>
<dbReference type="Pfam" id="PF01534">
    <property type="entry name" value="Frizzled"/>
    <property type="match status" value="1"/>
</dbReference>
<dbReference type="AlphaFoldDB" id="A0A7R9LUX1"/>
<keyword evidence="11" id="KW-1185">Reference proteome</keyword>
<dbReference type="EMBL" id="OC897926">
    <property type="protein sequence ID" value="CAD7648413.1"/>
    <property type="molecule type" value="Genomic_DNA"/>
</dbReference>
<proteinExistence type="inferred from homology"/>
<comment type="subcellular location">
    <subcellularLocation>
        <location evidence="1">Membrane</location>
        <topology evidence="1">Multi-pass membrane protein</topology>
    </subcellularLocation>
</comment>